<name>A0A835RY15_VANPL</name>
<organism evidence="2 4">
    <name type="scientific">Vanilla planifolia</name>
    <name type="common">Vanilla</name>
    <dbReference type="NCBI Taxonomy" id="51239"/>
    <lineage>
        <taxon>Eukaryota</taxon>
        <taxon>Viridiplantae</taxon>
        <taxon>Streptophyta</taxon>
        <taxon>Embryophyta</taxon>
        <taxon>Tracheophyta</taxon>
        <taxon>Spermatophyta</taxon>
        <taxon>Magnoliopsida</taxon>
        <taxon>Liliopsida</taxon>
        <taxon>Asparagales</taxon>
        <taxon>Orchidaceae</taxon>
        <taxon>Vanilloideae</taxon>
        <taxon>Vanilleae</taxon>
        <taxon>Vanilla</taxon>
    </lineage>
</organism>
<evidence type="ECO:0000313" key="4">
    <source>
        <dbReference type="Proteomes" id="UP000639772"/>
    </source>
</evidence>
<dbReference type="EMBL" id="JADCNL010000002">
    <property type="protein sequence ID" value="KAG0491681.1"/>
    <property type="molecule type" value="Genomic_DNA"/>
</dbReference>
<dbReference type="Proteomes" id="UP000639772">
    <property type="component" value="Unassembled WGS sequence"/>
</dbReference>
<dbReference type="EMBL" id="JADCNM010000002">
    <property type="protein sequence ID" value="KAG0493727.1"/>
    <property type="molecule type" value="Genomic_DNA"/>
</dbReference>
<evidence type="ECO:0000313" key="3">
    <source>
        <dbReference type="Proteomes" id="UP000636800"/>
    </source>
</evidence>
<protein>
    <submittedName>
        <fullName evidence="2">Uncharacterized protein</fullName>
    </submittedName>
</protein>
<dbReference type="Proteomes" id="UP000636800">
    <property type="component" value="Chromosome 2"/>
</dbReference>
<proteinExistence type="predicted"/>
<dbReference type="AlphaFoldDB" id="A0A835RY15"/>
<reference evidence="3 4" key="1">
    <citation type="journal article" date="2020" name="Nat. Food">
        <title>A phased Vanilla planifolia genome enables genetic improvement of flavour and production.</title>
        <authorList>
            <person name="Hasing T."/>
            <person name="Tang H."/>
            <person name="Brym M."/>
            <person name="Khazi F."/>
            <person name="Huang T."/>
            <person name="Chambers A.H."/>
        </authorList>
    </citation>
    <scope>NUCLEOTIDE SEQUENCE [LARGE SCALE GENOMIC DNA]</scope>
    <source>
        <tissue evidence="2">Leaf</tissue>
    </source>
</reference>
<accession>A0A835RY15</accession>
<evidence type="ECO:0000313" key="2">
    <source>
        <dbReference type="EMBL" id="KAG0493727.1"/>
    </source>
</evidence>
<evidence type="ECO:0000313" key="1">
    <source>
        <dbReference type="EMBL" id="KAG0491681.1"/>
    </source>
</evidence>
<gene>
    <name evidence="2" type="ORF">HPP92_004721</name>
    <name evidence="1" type="ORF">HPP92_005079</name>
</gene>
<keyword evidence="3" id="KW-1185">Reference proteome</keyword>
<comment type="caution">
    <text evidence="2">The sequence shown here is derived from an EMBL/GenBank/DDBJ whole genome shotgun (WGS) entry which is preliminary data.</text>
</comment>
<sequence>MVFCIAAEAKQKNVGNDTENSDDGGRFDGPHLHPEISVTSRAKVKQVGLVIIEAALTVDHIMPSGNTVEEATGNREGDCWTVVVFNGEPDVA</sequence>